<protein>
    <submittedName>
        <fullName evidence="1">Uncharacterized protein</fullName>
    </submittedName>
</protein>
<gene>
    <name evidence="1" type="ORF">SLEP1_g3509</name>
</gene>
<dbReference type="Proteomes" id="UP001054252">
    <property type="component" value="Unassembled WGS sequence"/>
</dbReference>
<dbReference type="EMBL" id="BPVZ01000003">
    <property type="protein sequence ID" value="GKU89362.1"/>
    <property type="molecule type" value="Genomic_DNA"/>
</dbReference>
<proteinExistence type="predicted"/>
<accession>A0AAV5HKM7</accession>
<reference evidence="1 2" key="1">
    <citation type="journal article" date="2021" name="Commun. Biol.">
        <title>The genome of Shorea leprosula (Dipterocarpaceae) highlights the ecological relevance of drought in aseasonal tropical rainforests.</title>
        <authorList>
            <person name="Ng K.K.S."/>
            <person name="Kobayashi M.J."/>
            <person name="Fawcett J.A."/>
            <person name="Hatakeyama M."/>
            <person name="Paape T."/>
            <person name="Ng C.H."/>
            <person name="Ang C.C."/>
            <person name="Tnah L.H."/>
            <person name="Lee C.T."/>
            <person name="Nishiyama T."/>
            <person name="Sese J."/>
            <person name="O'Brien M.J."/>
            <person name="Copetti D."/>
            <person name="Mohd Noor M.I."/>
            <person name="Ong R.C."/>
            <person name="Putra M."/>
            <person name="Sireger I.Z."/>
            <person name="Indrioko S."/>
            <person name="Kosugi Y."/>
            <person name="Izuno A."/>
            <person name="Isagi Y."/>
            <person name="Lee S.L."/>
            <person name="Shimizu K.K."/>
        </authorList>
    </citation>
    <scope>NUCLEOTIDE SEQUENCE [LARGE SCALE GENOMIC DNA]</scope>
    <source>
        <strain evidence="1">214</strain>
    </source>
</reference>
<evidence type="ECO:0000313" key="1">
    <source>
        <dbReference type="EMBL" id="GKU89362.1"/>
    </source>
</evidence>
<keyword evidence="2" id="KW-1185">Reference proteome</keyword>
<sequence>MPSLVLNLAVTTTPGPYCPTTLAAHLQLNSKAAAGSSHPTSHRGTVLSALHCKSATLLTHHRSPPALNGGDSEYPRGPIITAGMETEAIFDPPPKFSAGIHVFAIDRDGDGNGDGDGDGEGVPTSIGTVAILTSTKNRDFNAKFGP</sequence>
<evidence type="ECO:0000313" key="2">
    <source>
        <dbReference type="Proteomes" id="UP001054252"/>
    </source>
</evidence>
<name>A0AAV5HKM7_9ROSI</name>
<comment type="caution">
    <text evidence="1">The sequence shown here is derived from an EMBL/GenBank/DDBJ whole genome shotgun (WGS) entry which is preliminary data.</text>
</comment>
<dbReference type="AlphaFoldDB" id="A0AAV5HKM7"/>
<organism evidence="1 2">
    <name type="scientific">Rubroshorea leprosula</name>
    <dbReference type="NCBI Taxonomy" id="152421"/>
    <lineage>
        <taxon>Eukaryota</taxon>
        <taxon>Viridiplantae</taxon>
        <taxon>Streptophyta</taxon>
        <taxon>Embryophyta</taxon>
        <taxon>Tracheophyta</taxon>
        <taxon>Spermatophyta</taxon>
        <taxon>Magnoliopsida</taxon>
        <taxon>eudicotyledons</taxon>
        <taxon>Gunneridae</taxon>
        <taxon>Pentapetalae</taxon>
        <taxon>rosids</taxon>
        <taxon>malvids</taxon>
        <taxon>Malvales</taxon>
        <taxon>Dipterocarpaceae</taxon>
        <taxon>Rubroshorea</taxon>
    </lineage>
</organism>